<evidence type="ECO:0000313" key="2">
    <source>
        <dbReference type="Proteomes" id="UP000005940"/>
    </source>
</evidence>
<sequence length="106" mass="11106">MDLEARSRIKRAYQGSLPLIGNGAEPGAADAFVPAEGAPVVRSALHWPPCKCGADICPDGPRAEECVRCGRPVEATPETEVFDGFSASGARPALYAHPDCGSAVRR</sequence>
<evidence type="ECO:0000313" key="1">
    <source>
        <dbReference type="EMBL" id="QKM69105.1"/>
    </source>
</evidence>
<dbReference type="EMBL" id="CP029159">
    <property type="protein sequence ID" value="QKM69105.1"/>
    <property type="molecule type" value="Genomic_DNA"/>
</dbReference>
<proteinExistence type="predicted"/>
<dbReference type="AlphaFoldDB" id="I2N0R9"/>
<keyword evidence="2" id="KW-1185">Reference proteome</keyword>
<reference evidence="1 2" key="1">
    <citation type="journal article" date="2012" name="J. Bacteriol.">
        <title>Draft genome of Streptomyces tsukubaensis NRRL 18488, the producer of the clinically important immunosuppressant tacrolimus (FK506).</title>
        <authorList>
            <person name="Barreiro C."/>
            <person name="Prieto C."/>
            <person name="Sola-Landa A."/>
            <person name="Solera E."/>
            <person name="Martinez-Castro M."/>
            <person name="Perez-Redondo R."/>
            <person name="Garcia-Estrada C."/>
            <person name="Aparicio J.F."/>
            <person name="Fernandez-Martinez L.T."/>
            <person name="Santos-Aberturas J."/>
            <person name="Salehi-Najafabadi Z."/>
            <person name="Rodriguez-Garcia A."/>
            <person name="Tauch A."/>
            <person name="Martin J.F."/>
        </authorList>
    </citation>
    <scope>NUCLEOTIDE SEQUENCE [LARGE SCALE GENOMIC DNA]</scope>
    <source>
        <strain evidence="2">DSM 42081 / NBRC 108919 / NRRL 18488 / 9993</strain>
    </source>
</reference>
<dbReference type="Proteomes" id="UP000005940">
    <property type="component" value="Chromosome"/>
</dbReference>
<accession>I2N0R9</accession>
<gene>
    <name evidence="1" type="ORF">STSU_020020</name>
</gene>
<name>I2N0R9_STRT9</name>
<organism evidence="1 2">
    <name type="scientific">Streptomyces tsukubensis (strain DSM 42081 / NBRC 108919 / NRRL 18488 / 9993)</name>
    <dbReference type="NCBI Taxonomy" id="1114943"/>
    <lineage>
        <taxon>Bacteria</taxon>
        <taxon>Bacillati</taxon>
        <taxon>Actinomycetota</taxon>
        <taxon>Actinomycetes</taxon>
        <taxon>Kitasatosporales</taxon>
        <taxon>Streptomycetaceae</taxon>
        <taxon>Streptomyces</taxon>
    </lineage>
</organism>
<protein>
    <submittedName>
        <fullName evidence="1">Uncharacterized protein</fullName>
    </submittedName>
</protein>